<dbReference type="InterPro" id="IPR013103">
    <property type="entry name" value="RVT_2"/>
</dbReference>
<dbReference type="GO" id="GO:0046872">
    <property type="term" value="F:metal ion binding"/>
    <property type="evidence" value="ECO:0007669"/>
    <property type="project" value="UniProtKB-KW"/>
</dbReference>
<dbReference type="GO" id="GO:0003964">
    <property type="term" value="F:RNA-directed DNA polymerase activity"/>
    <property type="evidence" value="ECO:0007669"/>
    <property type="project" value="UniProtKB-KW"/>
</dbReference>
<dbReference type="HOGENOM" id="CLU_548788_0_0_1"/>
<keyword evidence="10" id="KW-0695">RNA-directed DNA polymerase</keyword>
<keyword evidence="8" id="KW-0694">RNA-binding</keyword>
<evidence type="ECO:0000256" key="5">
    <source>
        <dbReference type="ARBA" id="ARBA00022759"/>
    </source>
</evidence>
<comment type="catalytic activity">
    <reaction evidence="15">
        <text>DNA(n) + a 2'-deoxyribonucleoside 5'-triphosphate = DNA(n+1) + diphosphate</text>
        <dbReference type="Rhea" id="RHEA:22508"/>
        <dbReference type="Rhea" id="RHEA-COMP:17339"/>
        <dbReference type="Rhea" id="RHEA-COMP:17340"/>
        <dbReference type="ChEBI" id="CHEBI:33019"/>
        <dbReference type="ChEBI" id="CHEBI:61560"/>
        <dbReference type="ChEBI" id="CHEBI:173112"/>
        <dbReference type="EC" id="2.7.7.49"/>
    </reaction>
</comment>
<evidence type="ECO:0000256" key="4">
    <source>
        <dbReference type="ARBA" id="ARBA00022723"/>
    </source>
</evidence>
<dbReference type="AlphaFoldDB" id="W9C201"/>
<evidence type="ECO:0000256" key="11">
    <source>
        <dbReference type="ARBA" id="ARBA00022932"/>
    </source>
</evidence>
<dbReference type="EMBL" id="AYSA01000736">
    <property type="protein sequence ID" value="ESZ89916.1"/>
    <property type="molecule type" value="Genomic_DNA"/>
</dbReference>
<evidence type="ECO:0000256" key="13">
    <source>
        <dbReference type="ARBA" id="ARBA00023172"/>
    </source>
</evidence>
<keyword evidence="4" id="KW-0479">Metal-binding</keyword>
<evidence type="ECO:0000256" key="15">
    <source>
        <dbReference type="ARBA" id="ARBA00048173"/>
    </source>
</evidence>
<keyword evidence="14" id="KW-0511">Multifunctional enzyme</keyword>
<dbReference type="PANTHER" id="PTHR42648">
    <property type="entry name" value="TRANSPOSASE, PUTATIVE-RELATED"/>
    <property type="match status" value="1"/>
</dbReference>
<keyword evidence="1" id="KW-0815">Transposition</keyword>
<name>W9C201_SCLBF</name>
<evidence type="ECO:0000256" key="2">
    <source>
        <dbReference type="ARBA" id="ARBA00022695"/>
    </source>
</evidence>
<evidence type="ECO:0000256" key="6">
    <source>
        <dbReference type="ARBA" id="ARBA00022801"/>
    </source>
</evidence>
<dbReference type="SUPFAM" id="SSF53098">
    <property type="entry name" value="Ribonuclease H-like"/>
    <property type="match status" value="1"/>
</dbReference>
<dbReference type="GO" id="GO:0006310">
    <property type="term" value="P:DNA recombination"/>
    <property type="evidence" value="ECO:0007669"/>
    <property type="project" value="UniProtKB-KW"/>
</dbReference>
<keyword evidence="19" id="KW-1185">Reference proteome</keyword>
<evidence type="ECO:0000259" key="17">
    <source>
        <dbReference type="PROSITE" id="PS50994"/>
    </source>
</evidence>
<evidence type="ECO:0000256" key="7">
    <source>
        <dbReference type="ARBA" id="ARBA00022842"/>
    </source>
</evidence>
<evidence type="ECO:0000256" key="10">
    <source>
        <dbReference type="ARBA" id="ARBA00022918"/>
    </source>
</evidence>
<keyword evidence="11" id="KW-0808">Transferase</keyword>
<dbReference type="InterPro" id="IPR001584">
    <property type="entry name" value="Integrase_cat-core"/>
</dbReference>
<feature type="domain" description="Integrase catalytic" evidence="17">
    <location>
        <begin position="1"/>
        <end position="155"/>
    </location>
</feature>
<keyword evidence="5" id="KW-0255">Endonuclease</keyword>
<comment type="caution">
    <text evidence="18">The sequence shown here is derived from an EMBL/GenBank/DDBJ whole genome shotgun (WGS) entry which is preliminary data.</text>
</comment>
<evidence type="ECO:0000256" key="9">
    <source>
        <dbReference type="ARBA" id="ARBA00022908"/>
    </source>
</evidence>
<dbReference type="Proteomes" id="UP000019487">
    <property type="component" value="Unassembled WGS sequence"/>
</dbReference>
<dbReference type="PROSITE" id="PS50994">
    <property type="entry name" value="INTEGRASE"/>
    <property type="match status" value="1"/>
</dbReference>
<keyword evidence="9" id="KW-0229">DNA integration</keyword>
<dbReference type="GO" id="GO:0032196">
    <property type="term" value="P:transposition"/>
    <property type="evidence" value="ECO:0007669"/>
    <property type="project" value="UniProtKB-KW"/>
</dbReference>
<evidence type="ECO:0000256" key="12">
    <source>
        <dbReference type="ARBA" id="ARBA00023125"/>
    </source>
</evidence>
<proteinExistence type="predicted"/>
<keyword evidence="12" id="KW-0238">DNA-binding</keyword>
<dbReference type="SUPFAM" id="SSF56672">
    <property type="entry name" value="DNA/RNA polymerases"/>
    <property type="match status" value="1"/>
</dbReference>
<organism evidence="18 19">
    <name type="scientific">Sclerotinia borealis (strain F-4128)</name>
    <dbReference type="NCBI Taxonomy" id="1432307"/>
    <lineage>
        <taxon>Eukaryota</taxon>
        <taxon>Fungi</taxon>
        <taxon>Dikarya</taxon>
        <taxon>Ascomycota</taxon>
        <taxon>Pezizomycotina</taxon>
        <taxon>Leotiomycetes</taxon>
        <taxon>Helotiales</taxon>
        <taxon>Sclerotiniaceae</taxon>
        <taxon>Sclerotinia</taxon>
    </lineage>
</organism>
<dbReference type="OrthoDB" id="3799035at2759"/>
<dbReference type="InterPro" id="IPR043502">
    <property type="entry name" value="DNA/RNA_pol_sf"/>
</dbReference>
<keyword evidence="6" id="KW-0378">Hydrolase</keyword>
<dbReference type="STRING" id="1432307.W9C201"/>
<dbReference type="GO" id="GO:0003723">
    <property type="term" value="F:RNA binding"/>
    <property type="evidence" value="ECO:0007669"/>
    <property type="project" value="UniProtKB-KW"/>
</dbReference>
<evidence type="ECO:0000313" key="18">
    <source>
        <dbReference type="EMBL" id="ESZ89916.1"/>
    </source>
</evidence>
<evidence type="ECO:0000256" key="3">
    <source>
        <dbReference type="ARBA" id="ARBA00022722"/>
    </source>
</evidence>
<reference evidence="18 19" key="1">
    <citation type="journal article" date="2014" name="Genome Announc.">
        <title>Draft genome sequence of Sclerotinia borealis, a psychrophilic plant pathogenic fungus.</title>
        <authorList>
            <person name="Mardanov A.V."/>
            <person name="Beletsky A.V."/>
            <person name="Kadnikov V.V."/>
            <person name="Ignatov A.N."/>
            <person name="Ravin N.V."/>
        </authorList>
    </citation>
    <scope>NUCLEOTIDE SEQUENCE [LARGE SCALE GENOMIC DNA]</scope>
    <source>
        <strain evidence="19">F-4157</strain>
    </source>
</reference>
<evidence type="ECO:0000256" key="8">
    <source>
        <dbReference type="ARBA" id="ARBA00022884"/>
    </source>
</evidence>
<dbReference type="GO" id="GO:0003887">
    <property type="term" value="F:DNA-directed DNA polymerase activity"/>
    <property type="evidence" value="ECO:0007669"/>
    <property type="project" value="UniProtKB-KW"/>
</dbReference>
<evidence type="ECO:0000256" key="1">
    <source>
        <dbReference type="ARBA" id="ARBA00022578"/>
    </source>
</evidence>
<dbReference type="PANTHER" id="PTHR42648:SF11">
    <property type="entry name" value="TRANSPOSON TY4-P GAG-POL POLYPROTEIN"/>
    <property type="match status" value="1"/>
</dbReference>
<accession>W9C201</accession>
<dbReference type="GO" id="GO:0003677">
    <property type="term" value="F:DNA binding"/>
    <property type="evidence" value="ECO:0007669"/>
    <property type="project" value="UniProtKB-KW"/>
</dbReference>
<dbReference type="InterPro" id="IPR012337">
    <property type="entry name" value="RNaseH-like_sf"/>
</dbReference>
<dbReference type="GO" id="GO:0016787">
    <property type="term" value="F:hydrolase activity"/>
    <property type="evidence" value="ECO:0007669"/>
    <property type="project" value="UniProtKB-KW"/>
</dbReference>
<sequence length="497" mass="57171">MKGWRAYKPNKYFLLATDDATRVDWIRYIKDKTAVTVVPILIEIIKDIEKEIGEKVTIIRTDNGRSEFGIAFQNKLKKLGIQFEPSPSGKYSINGVAEKHIQDISARSKSLLNQAGMLEDQWELTTRYIIWLCNKAFTKALSFGESGSLSTVITLFGVYYSRLPDFINLQVFSYKVFALNLQFPGKLIKKFESRILKRDNVELLNTTCKHRLRKIFSNQVVQKVKALKVVIIDTENSTLTDDPEVPLEAIELEEAMREDRKQWLKAIKSELTSLQENGTFQIIQGNVPKGKTLITSKLVIKGYLQHAGIDFKETFAGVGRYFTLRTLLAKTTVEDLEIDNMDVDIVFLNEKLTDTKILMEIPQFFEEVFPEIKEMLLKSLQGTKVFLKLKKSLYSLKQTPRIWWLAVKKFLKNIGLTASSADPNLFIGNGVYILLYMDNLLIIGNRTNIDKIKTKISAKWKCKDLGPTRMFLGLQIEYNRPKRTIKIHNSNYTKRIL</sequence>
<keyword evidence="13" id="KW-0233">DNA recombination</keyword>
<comment type="catalytic activity">
    <reaction evidence="16">
        <text>DNA(n) + a 2'-deoxyribonucleoside 5'-triphosphate = DNA(n+1) + diphosphate</text>
        <dbReference type="Rhea" id="RHEA:22508"/>
        <dbReference type="Rhea" id="RHEA-COMP:17339"/>
        <dbReference type="Rhea" id="RHEA-COMP:17340"/>
        <dbReference type="ChEBI" id="CHEBI:33019"/>
        <dbReference type="ChEBI" id="CHEBI:61560"/>
        <dbReference type="ChEBI" id="CHEBI:173112"/>
        <dbReference type="EC" id="2.7.7.7"/>
    </reaction>
</comment>
<keyword evidence="11" id="KW-0239">DNA-directed DNA polymerase</keyword>
<dbReference type="Pfam" id="PF07727">
    <property type="entry name" value="RVT_2"/>
    <property type="match status" value="1"/>
</dbReference>
<protein>
    <submittedName>
        <fullName evidence="18">Gag-Pol polyprotein</fullName>
    </submittedName>
</protein>
<dbReference type="GO" id="GO:0015074">
    <property type="term" value="P:DNA integration"/>
    <property type="evidence" value="ECO:0007669"/>
    <property type="project" value="UniProtKB-KW"/>
</dbReference>
<evidence type="ECO:0000256" key="16">
    <source>
        <dbReference type="ARBA" id="ARBA00049244"/>
    </source>
</evidence>
<keyword evidence="2" id="KW-0548">Nucleotidyltransferase</keyword>
<dbReference type="InterPro" id="IPR036397">
    <property type="entry name" value="RNaseH_sf"/>
</dbReference>
<keyword evidence="3" id="KW-0540">Nuclease</keyword>
<dbReference type="Gene3D" id="3.30.420.10">
    <property type="entry name" value="Ribonuclease H-like superfamily/Ribonuclease H"/>
    <property type="match status" value="1"/>
</dbReference>
<evidence type="ECO:0000256" key="14">
    <source>
        <dbReference type="ARBA" id="ARBA00023268"/>
    </source>
</evidence>
<keyword evidence="7" id="KW-0460">Magnesium</keyword>
<dbReference type="InterPro" id="IPR039537">
    <property type="entry name" value="Retrotran_Ty1/copia-like"/>
</dbReference>
<dbReference type="GO" id="GO:0004519">
    <property type="term" value="F:endonuclease activity"/>
    <property type="evidence" value="ECO:0007669"/>
    <property type="project" value="UniProtKB-KW"/>
</dbReference>
<dbReference type="GO" id="GO:0005634">
    <property type="term" value="C:nucleus"/>
    <property type="evidence" value="ECO:0007669"/>
    <property type="project" value="UniProtKB-ARBA"/>
</dbReference>
<gene>
    <name evidence="18" type="ORF">SBOR_9700</name>
</gene>
<evidence type="ECO:0000313" key="19">
    <source>
        <dbReference type="Proteomes" id="UP000019487"/>
    </source>
</evidence>